<evidence type="ECO:0000259" key="8">
    <source>
        <dbReference type="PROSITE" id="PS50110"/>
    </source>
</evidence>
<dbReference type="GO" id="GO:0000976">
    <property type="term" value="F:transcription cis-regulatory region binding"/>
    <property type="evidence" value="ECO:0007669"/>
    <property type="project" value="TreeGrafter"/>
</dbReference>
<dbReference type="PROSITE" id="PS50110">
    <property type="entry name" value="RESPONSE_REGULATORY"/>
    <property type="match status" value="1"/>
</dbReference>
<dbReference type="CDD" id="cd00383">
    <property type="entry name" value="trans_reg_C"/>
    <property type="match status" value="1"/>
</dbReference>
<feature type="domain" description="OmpR/PhoB-type" evidence="9">
    <location>
        <begin position="131"/>
        <end position="226"/>
    </location>
</feature>
<dbReference type="InterPro" id="IPR036388">
    <property type="entry name" value="WH-like_DNA-bd_sf"/>
</dbReference>
<protein>
    <recommendedName>
        <fullName evidence="5">Sensory transduction protein RegX3</fullName>
    </recommendedName>
</protein>
<dbReference type="Gene3D" id="1.10.10.10">
    <property type="entry name" value="Winged helix-like DNA-binding domain superfamily/Winged helix DNA-binding domain"/>
    <property type="match status" value="1"/>
</dbReference>
<keyword evidence="1 6" id="KW-0597">Phosphoprotein</keyword>
<evidence type="ECO:0000256" key="3">
    <source>
        <dbReference type="ARBA" id="ARBA00023125"/>
    </source>
</evidence>
<sequence length="230" mass="25010">MKFLVVEDNARVSAALRAALNDQGLEAVCADTGKAAIELLDTNPDAVLLDVDLPDCDGFTLCSAMRASSSVPILVTTARSDHASRVRGLDLGADDYLVKPYNLAELLARVRAVMRRRRPTTGSAAADAVPGDLILAGPVRIDLWERVVMINGFPVDLSDEEFSILAALARRPGETLDFEQLAEEILRTKRMTLQESIHRYIASLRQRLGDPHQLEAVEGSGYRLTLAGTV</sequence>
<dbReference type="Gene3D" id="3.40.50.2300">
    <property type="match status" value="1"/>
</dbReference>
<dbReference type="InterPro" id="IPR011006">
    <property type="entry name" value="CheY-like_superfamily"/>
</dbReference>
<dbReference type="EMBL" id="KJ159185">
    <property type="protein sequence ID" value="AKA59107.1"/>
    <property type="molecule type" value="Genomic_DNA"/>
</dbReference>
<dbReference type="Pfam" id="PF00486">
    <property type="entry name" value="Trans_reg_C"/>
    <property type="match status" value="1"/>
</dbReference>
<organism evidence="10">
    <name type="scientific">Streptomyces sp. WAC2288</name>
    <dbReference type="NCBI Taxonomy" id="1582798"/>
    <lineage>
        <taxon>Bacteria</taxon>
        <taxon>Bacillati</taxon>
        <taxon>Actinomycetota</taxon>
        <taxon>Actinomycetes</taxon>
        <taxon>Kitasatosporales</taxon>
        <taxon>Streptomycetaceae</taxon>
        <taxon>Streptomyces</taxon>
    </lineage>
</organism>
<dbReference type="GO" id="GO:0005829">
    <property type="term" value="C:cytosol"/>
    <property type="evidence" value="ECO:0007669"/>
    <property type="project" value="TreeGrafter"/>
</dbReference>
<dbReference type="InterPro" id="IPR001867">
    <property type="entry name" value="OmpR/PhoB-type_DNA-bd"/>
</dbReference>
<evidence type="ECO:0000259" key="9">
    <source>
        <dbReference type="PROSITE" id="PS51755"/>
    </source>
</evidence>
<dbReference type="CDD" id="cd17574">
    <property type="entry name" value="REC_OmpR"/>
    <property type="match status" value="1"/>
</dbReference>
<dbReference type="AlphaFoldDB" id="A0A1I9J6G8"/>
<dbReference type="Gene3D" id="6.10.250.690">
    <property type="match status" value="1"/>
</dbReference>
<reference evidence="10" key="1">
    <citation type="submission" date="2015-08" db="EMBL/GenBank/DDBJ databases">
        <authorList>
            <person name="Babu N.S."/>
            <person name="Beckwith C.J."/>
            <person name="Beseler K.G."/>
            <person name="Brison A."/>
            <person name="Carone J.V."/>
            <person name="Caskin T.P."/>
            <person name="Diamond M."/>
            <person name="Durham M.E."/>
            <person name="Foxe J.M."/>
            <person name="Go M."/>
            <person name="Henderson B.A."/>
            <person name="Jones I.B."/>
            <person name="McGettigan J.A."/>
            <person name="Micheletti S.J."/>
            <person name="Nasrallah M.E."/>
            <person name="Ortiz D."/>
            <person name="Piller C.R."/>
            <person name="Privatt S.R."/>
            <person name="Schneider S.L."/>
            <person name="Sharp S."/>
            <person name="Smith T.C."/>
            <person name="Stanton J.D."/>
            <person name="Ullery H.E."/>
            <person name="Wilson R.J."/>
            <person name="Serrano M.G."/>
            <person name="Buck G."/>
            <person name="Lee V."/>
            <person name="Wang Y."/>
            <person name="Carvalho R."/>
            <person name="Voegtly L."/>
            <person name="Shi R."/>
            <person name="Duckworth R."/>
            <person name="Johnson A."/>
            <person name="Loviza R."/>
            <person name="Walstead R."/>
            <person name="Shah Z."/>
            <person name="Kiflezghi M."/>
            <person name="Wade K."/>
            <person name="Ball S.L."/>
            <person name="Bradley K.W."/>
            <person name="Asai D.J."/>
            <person name="Bowman C.A."/>
            <person name="Russell D.A."/>
            <person name="Pope W.H."/>
            <person name="Jacobs-Sera D."/>
            <person name="Hendrix R.W."/>
            <person name="Hatfull G.F."/>
        </authorList>
    </citation>
    <scope>NUCLEOTIDE SEQUENCE</scope>
    <source>
        <strain evidence="10">WAC2288</strain>
    </source>
</reference>
<proteinExistence type="predicted"/>
<keyword evidence="2" id="KW-0805">Transcription regulation</keyword>
<dbReference type="GO" id="GO:0006355">
    <property type="term" value="P:regulation of DNA-templated transcription"/>
    <property type="evidence" value="ECO:0007669"/>
    <property type="project" value="InterPro"/>
</dbReference>
<dbReference type="InterPro" id="IPR001789">
    <property type="entry name" value="Sig_transdc_resp-reg_receiver"/>
</dbReference>
<evidence type="ECO:0000313" key="10">
    <source>
        <dbReference type="EMBL" id="AKA59107.1"/>
    </source>
</evidence>
<dbReference type="InterPro" id="IPR039420">
    <property type="entry name" value="WalR-like"/>
</dbReference>
<dbReference type="PANTHER" id="PTHR48111">
    <property type="entry name" value="REGULATOR OF RPOS"/>
    <property type="match status" value="1"/>
</dbReference>
<dbReference type="GO" id="GO:0032993">
    <property type="term" value="C:protein-DNA complex"/>
    <property type="evidence" value="ECO:0007669"/>
    <property type="project" value="TreeGrafter"/>
</dbReference>
<dbReference type="SMART" id="SM00448">
    <property type="entry name" value="REC"/>
    <property type="match status" value="1"/>
</dbReference>
<dbReference type="SUPFAM" id="SSF52172">
    <property type="entry name" value="CheY-like"/>
    <property type="match status" value="1"/>
</dbReference>
<dbReference type="Pfam" id="PF00072">
    <property type="entry name" value="Response_reg"/>
    <property type="match status" value="1"/>
</dbReference>
<evidence type="ECO:0000256" key="4">
    <source>
        <dbReference type="ARBA" id="ARBA00023163"/>
    </source>
</evidence>
<reference evidence="10" key="2">
    <citation type="journal article" date="2016" name="Cell Chem. Biol.">
        <title>Discovery of Ibomycin, a Complex Macrolactone that Exerts Antifungal Activity by Impeding Endocytic Trafficking and Membrane Function.</title>
        <authorList>
            <person name="Robbins N."/>
            <person name="Spitzer M."/>
            <person name="Wang W."/>
            <person name="Waglechner N."/>
            <person name="Patel D.J."/>
            <person name="O'Brien J.S."/>
            <person name="Ejim L."/>
            <person name="Ejim O."/>
            <person name="Tyers M."/>
            <person name="Wright G.D."/>
        </authorList>
    </citation>
    <scope>NUCLEOTIDE SEQUENCE</scope>
    <source>
        <strain evidence="10">WAC2288</strain>
    </source>
</reference>
<evidence type="ECO:0000256" key="6">
    <source>
        <dbReference type="PROSITE-ProRule" id="PRU00169"/>
    </source>
</evidence>
<dbReference type="SMART" id="SM00862">
    <property type="entry name" value="Trans_reg_C"/>
    <property type="match status" value="1"/>
</dbReference>
<evidence type="ECO:0000256" key="7">
    <source>
        <dbReference type="PROSITE-ProRule" id="PRU01091"/>
    </source>
</evidence>
<dbReference type="PROSITE" id="PS51755">
    <property type="entry name" value="OMPR_PHOB"/>
    <property type="match status" value="1"/>
</dbReference>
<feature type="modified residue" description="4-aspartylphosphate" evidence="6">
    <location>
        <position position="50"/>
    </location>
</feature>
<evidence type="ECO:0000256" key="1">
    <source>
        <dbReference type="ARBA" id="ARBA00022553"/>
    </source>
</evidence>
<keyword evidence="4" id="KW-0804">Transcription</keyword>
<feature type="domain" description="Response regulatory" evidence="8">
    <location>
        <begin position="2"/>
        <end position="114"/>
    </location>
</feature>
<evidence type="ECO:0000256" key="2">
    <source>
        <dbReference type="ARBA" id="ARBA00023015"/>
    </source>
</evidence>
<accession>A0A1I9J6G8</accession>
<evidence type="ECO:0000256" key="5">
    <source>
        <dbReference type="ARBA" id="ARBA00041201"/>
    </source>
</evidence>
<name>A0A1I9J6G8_9ACTN</name>
<feature type="DNA-binding region" description="OmpR/PhoB-type" evidence="7">
    <location>
        <begin position="131"/>
        <end position="226"/>
    </location>
</feature>
<dbReference type="GO" id="GO:0000156">
    <property type="term" value="F:phosphorelay response regulator activity"/>
    <property type="evidence" value="ECO:0007669"/>
    <property type="project" value="TreeGrafter"/>
</dbReference>
<keyword evidence="3 7" id="KW-0238">DNA-binding</keyword>
<dbReference type="PANTHER" id="PTHR48111:SF72">
    <property type="entry name" value="SENSORY TRANSDUCTION PROTEIN REGX3"/>
    <property type="match status" value="1"/>
</dbReference>